<comment type="caution">
    <text evidence="2">The sequence shown here is derived from an EMBL/GenBank/DDBJ whole genome shotgun (WGS) entry which is preliminary data.</text>
</comment>
<evidence type="ECO:0000313" key="2">
    <source>
        <dbReference type="EMBL" id="GHA19481.1"/>
    </source>
</evidence>
<dbReference type="RefSeq" id="WP_210310431.1">
    <property type="nucleotide sequence ID" value="NZ_BMZE01000001.1"/>
</dbReference>
<dbReference type="Gene3D" id="2.130.10.10">
    <property type="entry name" value="YVTN repeat-like/Quinoprotein amine dehydrogenase"/>
    <property type="match status" value="2"/>
</dbReference>
<dbReference type="PROSITE" id="PS51318">
    <property type="entry name" value="TAT"/>
    <property type="match status" value="1"/>
</dbReference>
<feature type="chain" id="PRO_5038036759" description="Photosynthesis system II assembly factor Ycf48/Hcf136-like domain-containing protein" evidence="1">
    <location>
        <begin position="34"/>
        <end position="310"/>
    </location>
</feature>
<dbReference type="EMBL" id="BMZE01000001">
    <property type="protein sequence ID" value="GHA19481.1"/>
    <property type="molecule type" value="Genomic_DNA"/>
</dbReference>
<dbReference type="AlphaFoldDB" id="A0A918S3Y1"/>
<dbReference type="SUPFAM" id="SSF110296">
    <property type="entry name" value="Oligoxyloglucan reducing end-specific cellobiohydrolase"/>
    <property type="match status" value="1"/>
</dbReference>
<keyword evidence="3" id="KW-1185">Reference proteome</keyword>
<proteinExistence type="predicted"/>
<evidence type="ECO:0000313" key="3">
    <source>
        <dbReference type="Proteomes" id="UP000646579"/>
    </source>
</evidence>
<dbReference type="Proteomes" id="UP000646579">
    <property type="component" value="Unassembled WGS sequence"/>
</dbReference>
<reference evidence="2" key="1">
    <citation type="journal article" date="2014" name="Int. J. Syst. Evol. Microbiol.">
        <title>Complete genome sequence of Corynebacterium casei LMG S-19264T (=DSM 44701T), isolated from a smear-ripened cheese.</title>
        <authorList>
            <consortium name="US DOE Joint Genome Institute (JGI-PGF)"/>
            <person name="Walter F."/>
            <person name="Albersmeier A."/>
            <person name="Kalinowski J."/>
            <person name="Ruckert C."/>
        </authorList>
    </citation>
    <scope>NUCLEOTIDE SEQUENCE</scope>
    <source>
        <strain evidence="2">KCTC 32437</strain>
    </source>
</reference>
<reference evidence="2" key="2">
    <citation type="submission" date="2020-09" db="EMBL/GenBank/DDBJ databases">
        <authorList>
            <person name="Sun Q."/>
            <person name="Kim S."/>
        </authorList>
    </citation>
    <scope>NUCLEOTIDE SEQUENCE</scope>
    <source>
        <strain evidence="2">KCTC 32437</strain>
    </source>
</reference>
<dbReference type="InterPro" id="IPR006311">
    <property type="entry name" value="TAT_signal"/>
</dbReference>
<dbReference type="PANTHER" id="PTHR43739:SF5">
    <property type="entry name" value="EXO-ALPHA-SIALIDASE"/>
    <property type="match status" value="1"/>
</dbReference>
<dbReference type="InterPro" id="IPR052025">
    <property type="entry name" value="Xyloglucanase_GH74"/>
</dbReference>
<accession>A0A918S3Y1</accession>
<dbReference type="PANTHER" id="PTHR43739">
    <property type="entry name" value="XYLOGLUCANASE (EUROFUNG)"/>
    <property type="match status" value="1"/>
</dbReference>
<evidence type="ECO:0000256" key="1">
    <source>
        <dbReference type="SAM" id="SignalP"/>
    </source>
</evidence>
<keyword evidence="1" id="KW-0732">Signal</keyword>
<name>A0A918S3Y1_9HYPH</name>
<dbReference type="InterPro" id="IPR015943">
    <property type="entry name" value="WD40/YVTN_repeat-like_dom_sf"/>
</dbReference>
<protein>
    <recommendedName>
        <fullName evidence="4">Photosynthesis system II assembly factor Ycf48/Hcf136-like domain-containing protein</fullName>
    </recommendedName>
</protein>
<evidence type="ECO:0008006" key="4">
    <source>
        <dbReference type="Google" id="ProtNLM"/>
    </source>
</evidence>
<sequence>MSRHSYPALTRRMFILGSGAALGTSALPMALRAAVPADSAMAVVAFDGDALLAAGSNLIRSEDNGKSWTALPVPAAILGLATHPAQPGHLFAGLASGGVVLSQDGGRSWETRSRGLAEGEVDAVAVAAGQPDMFYAAVRGDGLWKSEDAGGNWSLAIDRPWLEDAERDPLALASVDLATGMGGIWIYAGTPAGLTRVPDCFCRWQDVQPGDAMDALVAGDTPPSEAPLPRSEPVRALASALSAPETLYAALPSGVWTSRDGGVVWSHVAQGSASAVAVHPADEKRLIAALDGVLKLSRDGGANWTTLAVA</sequence>
<gene>
    <name evidence="2" type="ORF">GCM10007989_13820</name>
</gene>
<organism evidence="2 3">
    <name type="scientific">Devosia pacifica</name>
    <dbReference type="NCBI Taxonomy" id="1335967"/>
    <lineage>
        <taxon>Bacteria</taxon>
        <taxon>Pseudomonadati</taxon>
        <taxon>Pseudomonadota</taxon>
        <taxon>Alphaproteobacteria</taxon>
        <taxon>Hyphomicrobiales</taxon>
        <taxon>Devosiaceae</taxon>
        <taxon>Devosia</taxon>
    </lineage>
</organism>
<dbReference type="CDD" id="cd15482">
    <property type="entry name" value="Sialidase_non-viral"/>
    <property type="match status" value="1"/>
</dbReference>
<feature type="signal peptide" evidence="1">
    <location>
        <begin position="1"/>
        <end position="33"/>
    </location>
</feature>
<dbReference type="GO" id="GO:0010411">
    <property type="term" value="P:xyloglucan metabolic process"/>
    <property type="evidence" value="ECO:0007669"/>
    <property type="project" value="TreeGrafter"/>
</dbReference>